<feature type="region of interest" description="Disordered" evidence="1">
    <location>
        <begin position="1"/>
        <end position="71"/>
    </location>
</feature>
<dbReference type="GO" id="GO:0004523">
    <property type="term" value="F:RNA-DNA hybrid ribonuclease activity"/>
    <property type="evidence" value="ECO:0007669"/>
    <property type="project" value="InterPro"/>
</dbReference>
<name>A0A9P1GIX2_9DINO</name>
<dbReference type="Gene3D" id="3.30.420.10">
    <property type="entry name" value="Ribonuclease H-like superfamily/Ribonuclease H"/>
    <property type="match status" value="1"/>
</dbReference>
<sequence length="1612" mass="183584">MAPTHDVQDGDSFTIAVSSPAASSSSTQDRPCQGDGQNDDKPANHQDDDQNMQDPSDPNEPPSNSDSDATEAARQGVHIFRLGYPQTFGRLRWDFTEHVIIDAARTVGIPSQQFSCFHYLMVAPDDQTEQEESIILQHVGDIMPGSTEKLVVIDIELHASASGHMAVQAPRIMRQVYKVVPTLLRSQLLQIARVSAYCEWRDQTCLVHCNRVIWPIHDNGPKRMLHGMYFRIVIPPPPEASWEIGHTLRVFQDVADLFDFPEAGRIAAEVLHNTYHQAANDVQDRQRDNPPHVETKGADLGSYDIDVPTMYAPSAYRRRLYPPHDGSIEWLMDLGQIFADSAQAEAFDDELLMYVQTWFIHHERYPTCRRPRPLRLERQSVTWIDDFRQLWRDLLERRLPFTIHVVRPRPPQARRDQYACHVVIEQLPTNARAAVVLTALLEGDRRDAIIQGAFSLPSIVRKQDIIDAMEIEPFCEGRSCTLHMGTIPINAVQATEVSSGHSIRIRIASPNAQMPVAPNEPDEHFEDLVMLQLDCKSSMPSEKGIHLPDVARTQKPPECRRFVFSASAQEFRLPDRNLQTQSAFVQELFPHVSFNAFAWEEESPAARIVTWFVDHRAAAPHCFQSRTVVIYEQFEEWEARVKWAWNDQVDLLARIELHVVAPQPPQLEDSIVAHVIVVQEPNPHWATSLVSIFDVHPAPVRYAITTLAQIYVEHVLMVCNYDLACLYPMHPLQCSAWYDRINLQPSMPLPGRSGYSIVLQIRRVNMRIEKAWTDFQADSARSPIIINLDKCLAEQDAVQHVPIGLIDGAEHPCLPDHLLCAEPTEAAEIENMLAAMNCPRHVYLLEGTGLTEHHHMTFLHSLGYCRAVVMQERQIRQGLIVRESIPKETPVVDPDVDWSRFDRLIIYTDGSSKTANRRKPPLWVQEHDVPDAWSYVVLGECYGDDAGHSEIVFIGWHAQQVTYEDHLSHYLGTDQIGSEYAEREALFWAGVWRLSINCRVPTIFLSDSVTTTDQAMGTAGCQDQHVTYQYLRSVFQALQATLPKECLQVRHVRGHTGDPWNEMADYLAKTESIKGHRLKRQDVDLRVFLPLLPYLWMVFDSRSGLPKFTGAGFDITPPSLPPQQAAPICISQARPRTGTDAIAISIATLNVGSLFIGPEGYGGKLGYIRAQMRSLHLNVLGLQVSTESSYGSTLISRLARPEAMSRKYKLDRNQIVLEEITVGTWQDDIEKQVQGFNQQILDTLHYVCPKPRQGPKKPFLSDEVWALRSAKLHLRKRLHVARKHHSLDCLRLILWAWSSTCTQKDAQYLPQPEQIRQHERHVDTVSCALVHLTCRYYSLTKALKRTLQRSRQAQIVQEVQSMNDKTAARHLFAETHCPACLREYHTRAKVLAHLRHSTHCRQCLIGQRMHCQPAPGTGSKTDQELAACTDGAIPFQQAQGPRSNHNRLREFEPHCIRLLEDLYLALLDMQDSEQMESVLRTEIHRHPVSWTTCRCTLVQFLEDFTPQDAEVLPCTYQDVRDCLQKLCQVDAWPFLQQTCCRAGEQMSTDISKWETWCTDLAFQTEAPWNRLKPLPRTLSRQKCSDINLPADIITRCKEMKGQLFGHHIGHDG</sequence>
<feature type="domain" description="RNase H type-1" evidence="2">
    <location>
        <begin position="900"/>
        <end position="1073"/>
    </location>
</feature>
<accession>A0A9P1GIX2</accession>
<dbReference type="SUPFAM" id="SSF53098">
    <property type="entry name" value="Ribonuclease H-like"/>
    <property type="match status" value="1"/>
</dbReference>
<evidence type="ECO:0000256" key="1">
    <source>
        <dbReference type="SAM" id="MobiDB-lite"/>
    </source>
</evidence>
<evidence type="ECO:0000313" key="6">
    <source>
        <dbReference type="Proteomes" id="UP001152797"/>
    </source>
</evidence>
<feature type="compositionally biased region" description="Low complexity" evidence="1">
    <location>
        <begin position="16"/>
        <end position="26"/>
    </location>
</feature>
<evidence type="ECO:0000313" key="3">
    <source>
        <dbReference type="EMBL" id="CAI4015626.1"/>
    </source>
</evidence>
<dbReference type="Proteomes" id="UP001152797">
    <property type="component" value="Unassembled WGS sequence"/>
</dbReference>
<dbReference type="EMBL" id="CAMXCT020006540">
    <property type="protein sequence ID" value="CAL1169001.1"/>
    <property type="molecule type" value="Genomic_DNA"/>
</dbReference>
<dbReference type="InterPro" id="IPR036397">
    <property type="entry name" value="RNaseH_sf"/>
</dbReference>
<feature type="compositionally biased region" description="Basic and acidic residues" evidence="1">
    <location>
        <begin position="38"/>
        <end position="48"/>
    </location>
</feature>
<dbReference type="EMBL" id="CAMXCT030006540">
    <property type="protein sequence ID" value="CAL4802938.1"/>
    <property type="molecule type" value="Genomic_DNA"/>
</dbReference>
<proteinExistence type="predicted"/>
<gene>
    <name evidence="3" type="ORF">C1SCF055_LOCUS40446</name>
</gene>
<dbReference type="InterPro" id="IPR002156">
    <property type="entry name" value="RNaseH_domain"/>
</dbReference>
<evidence type="ECO:0000313" key="5">
    <source>
        <dbReference type="EMBL" id="CAL4802938.1"/>
    </source>
</evidence>
<keyword evidence="6" id="KW-1185">Reference proteome</keyword>
<dbReference type="InterPro" id="IPR013087">
    <property type="entry name" value="Znf_C2H2_type"/>
</dbReference>
<reference evidence="3" key="1">
    <citation type="submission" date="2022-10" db="EMBL/GenBank/DDBJ databases">
        <authorList>
            <person name="Chen Y."/>
            <person name="Dougan E. K."/>
            <person name="Chan C."/>
            <person name="Rhodes N."/>
            <person name="Thang M."/>
        </authorList>
    </citation>
    <scope>NUCLEOTIDE SEQUENCE</scope>
</reference>
<dbReference type="InterPro" id="IPR012337">
    <property type="entry name" value="RNaseH-like_sf"/>
</dbReference>
<evidence type="ECO:0000259" key="2">
    <source>
        <dbReference type="PROSITE" id="PS50879"/>
    </source>
</evidence>
<dbReference type="EMBL" id="CAMXCT010006540">
    <property type="protein sequence ID" value="CAI4015626.1"/>
    <property type="molecule type" value="Genomic_DNA"/>
</dbReference>
<dbReference type="PROSITE" id="PS00028">
    <property type="entry name" value="ZINC_FINGER_C2H2_1"/>
    <property type="match status" value="1"/>
</dbReference>
<dbReference type="GO" id="GO:0003676">
    <property type="term" value="F:nucleic acid binding"/>
    <property type="evidence" value="ECO:0007669"/>
    <property type="project" value="InterPro"/>
</dbReference>
<reference evidence="4" key="2">
    <citation type="submission" date="2024-04" db="EMBL/GenBank/DDBJ databases">
        <authorList>
            <person name="Chen Y."/>
            <person name="Shah S."/>
            <person name="Dougan E. K."/>
            <person name="Thang M."/>
            <person name="Chan C."/>
        </authorList>
    </citation>
    <scope>NUCLEOTIDE SEQUENCE [LARGE SCALE GENOMIC DNA]</scope>
</reference>
<comment type="caution">
    <text evidence="3">The sequence shown here is derived from an EMBL/GenBank/DDBJ whole genome shotgun (WGS) entry which is preliminary data.</text>
</comment>
<evidence type="ECO:0000313" key="4">
    <source>
        <dbReference type="EMBL" id="CAL1169001.1"/>
    </source>
</evidence>
<dbReference type="PROSITE" id="PS50879">
    <property type="entry name" value="RNASE_H_1"/>
    <property type="match status" value="1"/>
</dbReference>
<organism evidence="3">
    <name type="scientific">Cladocopium goreaui</name>
    <dbReference type="NCBI Taxonomy" id="2562237"/>
    <lineage>
        <taxon>Eukaryota</taxon>
        <taxon>Sar</taxon>
        <taxon>Alveolata</taxon>
        <taxon>Dinophyceae</taxon>
        <taxon>Suessiales</taxon>
        <taxon>Symbiodiniaceae</taxon>
        <taxon>Cladocopium</taxon>
    </lineage>
</organism>
<protein>
    <submittedName>
        <fullName evidence="5">RNase H type-1 domain-containing protein</fullName>
    </submittedName>
</protein>